<feature type="coiled-coil region" evidence="1">
    <location>
        <begin position="119"/>
        <end position="153"/>
    </location>
</feature>
<protein>
    <submittedName>
        <fullName evidence="2">Uncharacterized protein</fullName>
    </submittedName>
</protein>
<dbReference type="RefSeq" id="WP_008318777.1">
    <property type="nucleotide sequence ID" value="NZ_AOLN01000007.1"/>
</dbReference>
<sequence>MKDVNDIDSTTVEGTKLTGTARAIVTLLDRYDNENLTVRDFHDLVRGDVSRRTIRRTLHDLDETPWVDVGRLQTDGDRGALPDPLTAWITDEGRERVDVIRPGEPRELAGKVTELDGRVKRNEAYVAGLEERVQELESRVERQQRTLDSVKEILVKSDAVDIDAILRDD</sequence>
<dbReference type="EMBL" id="AOLN01000007">
    <property type="protein sequence ID" value="ELZ96445.1"/>
    <property type="molecule type" value="Genomic_DNA"/>
</dbReference>
<organism evidence="2 3">
    <name type="scientific">Haloferax mucosum ATCC BAA-1512</name>
    <dbReference type="NCBI Taxonomy" id="662479"/>
    <lineage>
        <taxon>Archaea</taxon>
        <taxon>Methanobacteriati</taxon>
        <taxon>Methanobacteriota</taxon>
        <taxon>Stenosarchaea group</taxon>
        <taxon>Halobacteria</taxon>
        <taxon>Halobacteriales</taxon>
        <taxon>Haloferacaceae</taxon>
        <taxon>Haloferax</taxon>
    </lineage>
</organism>
<dbReference type="PATRIC" id="fig|662479.7.peg.992"/>
<comment type="caution">
    <text evidence="2">The sequence shown here is derived from an EMBL/GenBank/DDBJ whole genome shotgun (WGS) entry which is preliminary data.</text>
</comment>
<evidence type="ECO:0000313" key="2">
    <source>
        <dbReference type="EMBL" id="ELZ96445.1"/>
    </source>
</evidence>
<dbReference type="Proteomes" id="UP000011550">
    <property type="component" value="Unassembled WGS sequence"/>
</dbReference>
<dbReference type="AlphaFoldDB" id="M0II50"/>
<name>M0II50_9EURY</name>
<keyword evidence="1" id="KW-0175">Coiled coil</keyword>
<accession>M0II50</accession>
<gene>
    <name evidence="2" type="ORF">C440_04838</name>
</gene>
<reference evidence="2 3" key="1">
    <citation type="journal article" date="2014" name="PLoS Genet.">
        <title>Phylogenetically driven sequencing of extremely halophilic archaea reveals strategies for static and dynamic osmo-response.</title>
        <authorList>
            <person name="Becker E.A."/>
            <person name="Seitzer P.M."/>
            <person name="Tritt A."/>
            <person name="Larsen D."/>
            <person name="Krusor M."/>
            <person name="Yao A.I."/>
            <person name="Wu D."/>
            <person name="Madern D."/>
            <person name="Eisen J.A."/>
            <person name="Darling A.E."/>
            <person name="Facciotti M.T."/>
        </authorList>
    </citation>
    <scope>NUCLEOTIDE SEQUENCE [LARGE SCALE GENOMIC DNA]</scope>
    <source>
        <strain evidence="2 3">ATCC BAA-1512</strain>
    </source>
</reference>
<evidence type="ECO:0000313" key="3">
    <source>
        <dbReference type="Proteomes" id="UP000011550"/>
    </source>
</evidence>
<keyword evidence="3" id="KW-1185">Reference proteome</keyword>
<evidence type="ECO:0000256" key="1">
    <source>
        <dbReference type="SAM" id="Coils"/>
    </source>
</evidence>
<proteinExistence type="predicted"/>
<dbReference type="Gene3D" id="1.20.5.340">
    <property type="match status" value="1"/>
</dbReference>